<evidence type="ECO:0000313" key="8">
    <source>
        <dbReference type="EMBL" id="VTT72567.1"/>
    </source>
</evidence>
<dbReference type="SMART" id="SM00382">
    <property type="entry name" value="AAA"/>
    <property type="match status" value="4"/>
</dbReference>
<evidence type="ECO:0000259" key="7">
    <source>
        <dbReference type="SMART" id="SM00382"/>
    </source>
</evidence>
<accession>A0A9Q9RRQ6</accession>
<evidence type="ECO:0000256" key="3">
    <source>
        <dbReference type="ARBA" id="ARBA00022806"/>
    </source>
</evidence>
<comment type="similarity">
    <text evidence="1">Belongs to the CbxX/CfxQ family.</text>
</comment>
<dbReference type="InterPro" id="IPR003593">
    <property type="entry name" value="AAA+_ATPase"/>
</dbReference>
<dbReference type="PANTHER" id="PTHR43392">
    <property type="entry name" value="AAA-TYPE ATPASE FAMILY PROTEIN / ANKYRIN REPEAT FAMILY PROTEIN"/>
    <property type="match status" value="1"/>
</dbReference>
<dbReference type="Gene3D" id="1.10.8.60">
    <property type="match status" value="2"/>
</dbReference>
<evidence type="ECO:0000256" key="6">
    <source>
        <dbReference type="SAM" id="MobiDB-lite"/>
    </source>
</evidence>
<evidence type="ECO:0000313" key="9">
    <source>
        <dbReference type="Proteomes" id="UP000760494"/>
    </source>
</evidence>
<dbReference type="Pfam" id="PF00004">
    <property type="entry name" value="AAA"/>
    <property type="match status" value="3"/>
</dbReference>
<sequence>MEAALTHSLSQWYRIPLRSSVLIQSETSSSSSSYLVIIAIAAMVLVQDASGSRAAKLIKTFWAVIKGEQQIINAHSAKLFAQACEIYRSKNSPVKFVEVLISNPAGIAALERVVRVDLTFSFINTTALPFLLTLSDEGVASLSNGGFLRQMLTAILEPVTFWTAAVGAYHNDKLDNVGLEAFAWLCLQIVSDQTSFGIHKQAVKELMDSKSLLKSQSPEVRKTAYRIDKIIKIFAQPEIASNGVTPGGRHDNDHANFRDISIYPTSDELLSTDPPYLQRLGEVFDTPMETRSQSYRDWLFRLLREDMLSELREDLQVAMSQKKGKRRPVALAQLRLVGINTDHDIETKHIPPYALYFACQQGINFPPKVSESGKKAFVEESKNFMKQDSFGALCCNGSIIAFGSLVRDVANLLKTPPIIGIKFSDGSGLEKAIAALQGPFKDKVKFFIVDTATFAYEPILQRLKTIAEFPLEAQLIDAEQPAQDGPRSTSLAALPHQLRAALDSGRKIKMPPGLKLKKDIYLEGAQLRSFIHGISSNLALIQGPPGTGKSFLGALILLTILRLSKSRILVLSYTNHALDQFLEDLMDIGISSDQMVRLGSKFTEATKPTLLREYDGQKRYWLKPEERNILNSLRVNETNLSAELQECSRKLAAREAHPADILEHLELSENFSIAWEAFQVPEDDGFKMVGSDGKAIEPADVYKFWLGGGDVNRLGHLSASLDLRTRTVWNAPLAVRKQCHYEWSQMVREEQSARFVELSQRFSDVRTEIKSILDERGRRVLQDKQIIACTTTAAAMYQSIIETANPDVILVEEAGEILEAHIITAMSASVKQLILIGDHKQLRPKVGNYLLTKEKGEGYDLNVSLFERLVIQGRHFTALEEQHRSHPDISQYPRMLAYPELKDMPSTSDRQPIRGLKSRVTFVHHERPEDTMDDVAERRDPTAKASKKNLHEAMMVLRMVRYLSQNGYKTENMVVLTPYLGQLFLLKETLRKEMDPWLNDVDNHDLVRAGLVTQAAAKVNKKPLRLSTIDNYQGEECDIVIVSLTRSNVSGDIGFLYARERLVVLLSRARNGMILFGNMETFMKSKKGGKMWTQYFDALKMNNSIFDGVPIHCERHPETSMLLKLPEDFDKKCPDGGCAEPCNAPLSCGKHKCQRRCHRVQDHSKIQCFAKVDRKCDKGHTTKAPCGNKTKVCATCIKEEEENQRRIERKLELERQRQEDDERRIRRDLELERKRQKLQDNYRLQLQQIEDEIDHRRRTMKYESEEKKHADELKQRKEELESLRQAESNKKKMKANQKTSPPPQAAPQFDAISSAAKEWKNMKEVEGARDAALDKLMGMIGLESVKDQILSIKSTVDTKIRQGFSLGDERWSCSLLGNPGTGKTTVARIFAEFLTTVGAIAGSCFKEVTGSKLANMGVTGCEKLIEDVNNNGGGCVFIDEAYQLSSGNSPGGKAVLDYLLAEVENLRGKVVFVLAGYSKEMESFFSHNPGIPSRFPIEMKFEDYTDKELLQILQLQIHRKFDGRMAVEQGSDGLFCRIAVRRVGHGRGKNGFGNARAIENCLQKISQRQSARLRRERRAGKKPNDLLLTQEDIIGPEPSEALLNSKAYRELKALIGLQEVKDALGVLMDTLRTNFERELAEQPLVEFSLNKVFLGSPGTGKTTVAKLYGEILKDLGLLSNGEVVTKNPADFVGAALGQSEAQTKGILAATVGKVLLIDEAYGLYGGGGVNGSVVDPYKAAVIDTIVAEVQSVPGEDRCVLLLGYKEQMEEMFQNVNPGLSRRFPISSAFVFEDFDDVALAKILDLKLGKSGFKATVKAKVVALDVLRRARNRPNFGNAGEIDILLGRAMASHQKRVSSGHVKKHGTLEPIDFDQDFDRAEKGDTDIEKLFEGDVGREHLISILKGYQTRVRQAKQLEIDAEIPFNFLFRGPPGTGKTTAARKMGQVYYDLGFLASTEVIEVSATELIGQYVGHTGPKVQQLLDKALGRVLFIDEAYRLASDSSFAREAVDELVDCVTKQKYHGKLIIILAGYVQDINTLLGINPGMSSRFPESIDFDPLTPASCIELMTSQLQASRSKLNGKIPVDLSCLERPEKEFLTELTHKFKELAKQDSWANARDVKELAKKIFHKFDLSSKSLTLTEELIRSTIDDMVAERRGRMTDKKPTAASEIAKALNATPNFTPPATTTNVTTLTEEKEEEEPEDELPAITVPQGIRDAGVSDEVWEQLQKDKEQEAKDEEEFRRLKKAQQNASDADREKLVRRILAEEEKRKKIEARKAKLMTMGVCPAGFNWIKQGESDKLTQITTMSGDNGGVAAQADILGIPGAALNTIGFAQGLLRAVSADNANPNAVIQVQQIGSCFQSNGPWAAKIPDLLSRASCVRLERLSAWVGWAKDDTPAFMSQTTGGQTAALLCCALGSLYSKSRCGLLLYDLCRDILPADRQLSSPTQLGDVCMLLERKSACLGFGNHLALQVTRLRQCFFEAGLDVPRDLADTPTEEDLNHFLSGVCSALQDESLVLQVSGTRCVGTLLALTLAMCPEDVSVRINREVLMSGLRDNIIFSVTTEDGSSTQIHLETKLEIKKAGFLKRHIITESQHIHNQELRFVCDGILSSQLDISLSMAGVESSQLLKLAISNFVASIAMEPATDCLSSKAAYGLGDCFPTQGFRVILGPTYRQTISQRLEKVLCCPSDTLQSPKEAFNRLQNTLRVVLPLKNCTCSFCIIGEIWDVTLHPKANANAFMSWVHCPVSRLWRDVAQITQASLPFLFLQYSLNTSLRSHVGDDTYPYLIELIWSRFNEAHDHEYKRIMPSWLHNQIVRLVGRVRLFAGEDATQTICNSSGASTIYTATLEVPEISSPWVVQYQLVDGRLHYQADSYDFIIPVMPGNKAAKALTRPKAKRSISKGVMTAPSGLGEHSSLVMTLRPALMQGHQALLLRCQITQGNSTTEVNFLDMHLGLMSLNPADSCDHDLSTPFDPRKHNLIVKATSVMEPAVSGKSSIGVTLTHRNKESQFLCCSETVPQLYQGDCCLPCAVAQAIRENCKVVIGGSPGMYLICC</sequence>
<keyword evidence="3" id="KW-0347">Helicase</keyword>
<dbReference type="Pfam" id="PF13087">
    <property type="entry name" value="AAA_12"/>
    <property type="match status" value="1"/>
</dbReference>
<feature type="domain" description="AAA+ ATPase" evidence="7">
    <location>
        <begin position="1647"/>
        <end position="1766"/>
    </location>
</feature>
<dbReference type="Pfam" id="PF13086">
    <property type="entry name" value="AAA_11"/>
    <property type="match status" value="1"/>
</dbReference>
<dbReference type="GO" id="GO:0005524">
    <property type="term" value="F:ATP binding"/>
    <property type="evidence" value="ECO:0007669"/>
    <property type="project" value="UniProtKB-KW"/>
</dbReference>
<dbReference type="PANTHER" id="PTHR43392:SF2">
    <property type="entry name" value="AAA-TYPE ATPASE FAMILY PROTEIN _ ANKYRIN REPEAT FAMILY PROTEIN"/>
    <property type="match status" value="1"/>
</dbReference>
<dbReference type="Pfam" id="PF17866">
    <property type="entry name" value="AAA_lid_6"/>
    <property type="match status" value="1"/>
</dbReference>
<dbReference type="InterPro" id="IPR050773">
    <property type="entry name" value="CbxX/CfxQ_RuBisCO_ESX"/>
</dbReference>
<dbReference type="CDD" id="cd17936">
    <property type="entry name" value="EEXXEc_NFX1"/>
    <property type="match status" value="1"/>
</dbReference>
<dbReference type="GO" id="GO:0004386">
    <property type="term" value="F:helicase activity"/>
    <property type="evidence" value="ECO:0007669"/>
    <property type="project" value="InterPro"/>
</dbReference>
<reference evidence="8" key="1">
    <citation type="submission" date="2019-05" db="EMBL/GenBank/DDBJ databases">
        <authorList>
            <person name="Piombo E."/>
        </authorList>
    </citation>
    <scope>NUCLEOTIDE SEQUENCE</scope>
    <source>
        <strain evidence="8">C2S</strain>
    </source>
</reference>
<dbReference type="CDD" id="cd06008">
    <property type="entry name" value="NF-X1-zinc-finger"/>
    <property type="match status" value="1"/>
</dbReference>
<name>A0A9Q9RRQ6_FUSFU</name>
<dbReference type="InterPro" id="IPR003959">
    <property type="entry name" value="ATPase_AAA_core"/>
</dbReference>
<evidence type="ECO:0000256" key="2">
    <source>
        <dbReference type="ARBA" id="ARBA00022741"/>
    </source>
</evidence>
<feature type="domain" description="AAA+ ATPase" evidence="7">
    <location>
        <begin position="1922"/>
        <end position="2060"/>
    </location>
</feature>
<evidence type="ECO:0000256" key="5">
    <source>
        <dbReference type="SAM" id="Coils"/>
    </source>
</evidence>
<feature type="region of interest" description="Disordered" evidence="6">
    <location>
        <begin position="2230"/>
        <end position="2258"/>
    </location>
</feature>
<dbReference type="Gene3D" id="3.40.50.300">
    <property type="entry name" value="P-loop containing nucleotide triphosphate hydrolases"/>
    <property type="match status" value="6"/>
</dbReference>
<dbReference type="InterPro" id="IPR041677">
    <property type="entry name" value="DNA2/NAM7_AAA_11"/>
</dbReference>
<dbReference type="PRINTS" id="PR00819">
    <property type="entry name" value="CBXCFQXSUPER"/>
</dbReference>
<feature type="compositionally biased region" description="Basic and acidic residues" evidence="6">
    <location>
        <begin position="2230"/>
        <end position="2243"/>
    </location>
</feature>
<dbReference type="InterPro" id="IPR041679">
    <property type="entry name" value="DNA2/NAM7-like_C"/>
</dbReference>
<dbReference type="GO" id="GO:0016887">
    <property type="term" value="F:ATP hydrolysis activity"/>
    <property type="evidence" value="ECO:0007669"/>
    <property type="project" value="InterPro"/>
</dbReference>
<evidence type="ECO:0000256" key="4">
    <source>
        <dbReference type="ARBA" id="ARBA00022840"/>
    </source>
</evidence>
<dbReference type="InterPro" id="IPR047187">
    <property type="entry name" value="SF1_C_Upf1"/>
</dbReference>
<dbReference type="Proteomes" id="UP000760494">
    <property type="component" value="Unassembled WGS sequence"/>
</dbReference>
<protein>
    <recommendedName>
        <fullName evidence="7">AAA+ ATPase domain-containing protein</fullName>
    </recommendedName>
</protein>
<dbReference type="InterPro" id="IPR000641">
    <property type="entry name" value="CbxX/CfxQ"/>
</dbReference>
<evidence type="ECO:0000256" key="1">
    <source>
        <dbReference type="ARBA" id="ARBA00010378"/>
    </source>
</evidence>
<keyword evidence="3" id="KW-0378">Hydrolase</keyword>
<dbReference type="InterPro" id="IPR027417">
    <property type="entry name" value="P-loop_NTPase"/>
</dbReference>
<comment type="caution">
    <text evidence="8">The sequence shown here is derived from an EMBL/GenBank/DDBJ whole genome shotgun (WGS) entry which is preliminary data.</text>
</comment>
<dbReference type="FunFam" id="1.10.8.60:FF:000160">
    <property type="entry name" value="WGS project CABT00000000 data, contig 2.55"/>
    <property type="match status" value="1"/>
</dbReference>
<dbReference type="InterPro" id="IPR041627">
    <property type="entry name" value="AAA_lid_6"/>
</dbReference>
<keyword evidence="5" id="KW-0175">Coiled coil</keyword>
<dbReference type="SUPFAM" id="SSF52540">
    <property type="entry name" value="P-loop containing nucleoside triphosphate hydrolases"/>
    <property type="match status" value="4"/>
</dbReference>
<dbReference type="FunFam" id="3.40.50.300:FF:000216">
    <property type="entry name" value="Type VII secretion ATPase EccA"/>
    <property type="match status" value="3"/>
</dbReference>
<keyword evidence="4" id="KW-0067">ATP-binding</keyword>
<dbReference type="CDD" id="cd00009">
    <property type="entry name" value="AAA"/>
    <property type="match status" value="2"/>
</dbReference>
<proteinExistence type="inferred from homology"/>
<dbReference type="CDD" id="cd18808">
    <property type="entry name" value="SF1_C_Upf1"/>
    <property type="match status" value="1"/>
</dbReference>
<dbReference type="FunFam" id="3.40.50.300:FF:001660">
    <property type="entry name" value="NF-X1 finger and helicase protein, putative"/>
    <property type="match status" value="1"/>
</dbReference>
<organism evidence="8 9">
    <name type="scientific">Fusarium fujikuroi</name>
    <name type="common">Bakanae and foot rot disease fungus</name>
    <name type="synonym">Gibberella fujikuroi</name>
    <dbReference type="NCBI Taxonomy" id="5127"/>
    <lineage>
        <taxon>Eukaryota</taxon>
        <taxon>Fungi</taxon>
        <taxon>Dikarya</taxon>
        <taxon>Ascomycota</taxon>
        <taxon>Pezizomycotina</taxon>
        <taxon>Sordariomycetes</taxon>
        <taxon>Hypocreomycetidae</taxon>
        <taxon>Hypocreales</taxon>
        <taxon>Nectriaceae</taxon>
        <taxon>Fusarium</taxon>
        <taxon>Fusarium fujikuroi species complex</taxon>
    </lineage>
</organism>
<gene>
    <name evidence="8" type="ORF">C2S_8653</name>
</gene>
<feature type="compositionally biased region" description="Basic and acidic residues" evidence="6">
    <location>
        <begin position="1260"/>
        <end position="1290"/>
    </location>
</feature>
<feature type="region of interest" description="Disordered" evidence="6">
    <location>
        <begin position="1260"/>
        <end position="1308"/>
    </location>
</feature>
<keyword evidence="2" id="KW-0547">Nucleotide-binding</keyword>
<feature type="coiled-coil region" evidence="5">
    <location>
        <begin position="1197"/>
        <end position="1228"/>
    </location>
</feature>
<feature type="domain" description="AAA+ ATPase" evidence="7">
    <location>
        <begin position="1369"/>
        <end position="1503"/>
    </location>
</feature>
<dbReference type="EMBL" id="CABFJX010000346">
    <property type="protein sequence ID" value="VTT72567.1"/>
    <property type="molecule type" value="Genomic_DNA"/>
</dbReference>
<feature type="domain" description="AAA+ ATPase" evidence="7">
    <location>
        <begin position="535"/>
        <end position="847"/>
    </location>
</feature>